<dbReference type="Proteomes" id="UP001558652">
    <property type="component" value="Unassembled WGS sequence"/>
</dbReference>
<dbReference type="Gene3D" id="1.10.1000.11">
    <property type="entry name" value="Arf Nucleotide-binding Site Opener,domain 2"/>
    <property type="match status" value="1"/>
</dbReference>
<evidence type="ECO:0000256" key="2">
    <source>
        <dbReference type="ARBA" id="ARBA00004399"/>
    </source>
</evidence>
<dbReference type="InterPro" id="IPR000904">
    <property type="entry name" value="Sec7_dom"/>
</dbReference>
<feature type="region of interest" description="Disordered" evidence="5">
    <location>
        <begin position="881"/>
        <end position="906"/>
    </location>
</feature>
<dbReference type="InterPro" id="IPR023394">
    <property type="entry name" value="Sec7_C_sf"/>
</dbReference>
<feature type="region of interest" description="Disordered" evidence="5">
    <location>
        <begin position="1033"/>
        <end position="1066"/>
    </location>
</feature>
<keyword evidence="8" id="KW-1185">Reference proteome</keyword>
<dbReference type="InterPro" id="IPR035999">
    <property type="entry name" value="Sec7_dom_sf"/>
</dbReference>
<feature type="compositionally biased region" description="Polar residues" evidence="5">
    <location>
        <begin position="912"/>
        <end position="929"/>
    </location>
</feature>
<evidence type="ECO:0000256" key="5">
    <source>
        <dbReference type="SAM" id="MobiDB-lite"/>
    </source>
</evidence>
<accession>A0ABD0YWA1</accession>
<feature type="domain" description="SEC7" evidence="6">
    <location>
        <begin position="281"/>
        <end position="471"/>
    </location>
</feature>
<comment type="subcellular location">
    <subcellularLocation>
        <location evidence="2">Endoplasmic reticulum-Golgi intermediate compartment</location>
    </subcellularLocation>
    <subcellularLocation>
        <location evidence="1">Golgi apparatus</location>
        <location evidence="1">cis-Golgi network</location>
    </subcellularLocation>
</comment>
<keyword evidence="4" id="KW-0333">Golgi apparatus</keyword>
<dbReference type="Pfam" id="PF12783">
    <property type="entry name" value="Sec7-like_HUS"/>
    <property type="match status" value="1"/>
</dbReference>
<dbReference type="Gene3D" id="1.10.220.20">
    <property type="match status" value="1"/>
</dbReference>
<dbReference type="Pfam" id="PF01369">
    <property type="entry name" value="Sec7"/>
    <property type="match status" value="1"/>
</dbReference>
<dbReference type="PANTHER" id="PTHR10663:SF388">
    <property type="entry name" value="GOLGI-SPECIFIC BREFELDIN A-RESISTANCE GUANINE NUCLEOTIDE EXCHANGE FACTOR 1"/>
    <property type="match status" value="1"/>
</dbReference>
<dbReference type="EMBL" id="JBFDAA010000012">
    <property type="protein sequence ID" value="KAL1123464.1"/>
    <property type="molecule type" value="Genomic_DNA"/>
</dbReference>
<dbReference type="PANTHER" id="PTHR10663">
    <property type="entry name" value="GUANYL-NUCLEOTIDE EXCHANGE FACTOR"/>
    <property type="match status" value="1"/>
</dbReference>
<gene>
    <name evidence="7" type="ORF">AAG570_002544</name>
</gene>
<dbReference type="SMART" id="SM00222">
    <property type="entry name" value="Sec7"/>
    <property type="match status" value="1"/>
</dbReference>
<evidence type="ECO:0000313" key="8">
    <source>
        <dbReference type="Proteomes" id="UP001558652"/>
    </source>
</evidence>
<sequence>MPLSETPPDGQDWVNQQGVRFTSDDKEDNNRSLVPYGFEYIQELFRYLVSLCNPFDKENTDSKILIGLNLLTVAFEVGADSIAKFSSLLERIKDDMCRNLFSLLSTETLPILAADLQLSFLLFEALRTHLKFQFESFLTRLMEIIISDSSRISYSQKEIALECVVQLWRIPGLVTELYLNYDCGLYCTNLFEELTNLLSKNAYPVDGVYNIHLLSLDALLTVIDSIESHCHNRILNERQNAIPDGKVNEGQMDQVLDPSKNYLVRSGTRQKISVNIPSHEQLMAIKRKKKLLTTGTEHFNSKPKKGVQFLQDHHLLSSPMNPQEVAIFLRENPHLDKKMIGEFISNRSNLPVLECFVKSFDFTELRIDEALRLYLESFRLPGESPLISLVMEHFADHWHKCSGEPFCNSDAAFTLAYAVILLNVDQHNHNVKKQNNPMKPEDFKRTLKNVNGGQDFDQDMLDDIYKAIKNEEIVMPAEQTGLVKENYLWKELLRQGTSRDGLYIHAPSGLLDHDLFSLIWGPTVAALSFLFDKTNDPSIYKKAISGFRKCAMISAHYGMSNDFDNLIVSLCKFTTLVNSTETPDNLTISFGANVKARLAAKTVFNLAHRHGDIMRDSWKNILECILQLYRCKLLPKILVEAEDFFELNGKISLMREQIQLNPKTEIGLFSSLYSYLASAADANTQKGPSPEDQEAIRNAQNFIRECHLEQLITESKFLRLDSLQHFVKALISASYGPEDHVSLGPAYSEDTAVFFLEFLLKVVIQNRDRVGTMWAAVREHIYKLLMGAAACDHHFLVERSVVGLLRLAIRLMRREEMSPVVLQSLRMLLLLKGTTLFRVSKQVSYGMYELLKTSAANIHSAADWVIIFTLLECVGAGAPPPRVVGKPSSHSGTRSEGEIMVDSGLGNERGYTSDSELSKVGSQPLSPASSPDFPPATTGWILVGHEGEIQPVTLGGRVPPPGLSLGDRELSTHDPYAMVKCCESLAFLVRDVAHITPYNFGNCVYCLRVFVEACADANEKRVYRKIKDINRGRKKSNAGRKTREDHIRARSPTGSAYDADESDPEEIPSGYQQVCIQLLDLIYTLHTRTAQIYKWWAEENVEPEHTSLWLYGWCPLLQGIARLCCHSKRQIRMSAITYLQRALLIPDLKNLSGAEWESCFTQVLFPLLGRLLEPFSTQYEGFEETRMRAATVLSKVFLHHLTPLLSLRSFTQLWLTILDFMDKYMHTGDSDLLYEAIPESLKNMLLVMDSANVFSGADGRNEIWTVTWDRISAFLPNLQADLFRAHPAGV</sequence>
<dbReference type="GO" id="GO:0010256">
    <property type="term" value="P:endomembrane system organization"/>
    <property type="evidence" value="ECO:0007669"/>
    <property type="project" value="UniProtKB-ARBA"/>
</dbReference>
<name>A0ABD0YWA1_9HEMI</name>
<dbReference type="PROSITE" id="PS50190">
    <property type="entry name" value="SEC7"/>
    <property type="match status" value="1"/>
</dbReference>
<dbReference type="InterPro" id="IPR056604">
    <property type="entry name" value="GBF1-like_TPR"/>
</dbReference>
<dbReference type="GO" id="GO:0005793">
    <property type="term" value="C:endoplasmic reticulum-Golgi intermediate compartment"/>
    <property type="evidence" value="ECO:0007669"/>
    <property type="project" value="UniProtKB-SubCell"/>
</dbReference>
<evidence type="ECO:0000313" key="7">
    <source>
        <dbReference type="EMBL" id="KAL1123464.1"/>
    </source>
</evidence>
<dbReference type="Pfam" id="PF23325">
    <property type="entry name" value="TPR_28"/>
    <property type="match status" value="1"/>
</dbReference>
<evidence type="ECO:0000256" key="1">
    <source>
        <dbReference type="ARBA" id="ARBA00004222"/>
    </source>
</evidence>
<feature type="region of interest" description="Disordered" evidence="5">
    <location>
        <begin position="912"/>
        <end position="931"/>
    </location>
</feature>
<dbReference type="FunFam" id="1.10.1000.11:FF:000007">
    <property type="entry name" value="Golgi-specific brefeldin A-resistance guanine nucleotide exchange factor 1"/>
    <property type="match status" value="1"/>
</dbReference>
<dbReference type="GO" id="GO:0005794">
    <property type="term" value="C:Golgi apparatus"/>
    <property type="evidence" value="ECO:0007669"/>
    <property type="project" value="UniProtKB-SubCell"/>
</dbReference>
<comment type="caution">
    <text evidence="7">The sequence shown here is derived from an EMBL/GenBank/DDBJ whole genome shotgun (WGS) entry which is preliminary data.</text>
</comment>
<evidence type="ECO:0000256" key="3">
    <source>
        <dbReference type="ARBA" id="ARBA00022448"/>
    </source>
</evidence>
<dbReference type="InterPro" id="IPR032691">
    <property type="entry name" value="Mon2/Sec7/BIG1-like_HUS"/>
</dbReference>
<organism evidence="7 8">
    <name type="scientific">Ranatra chinensis</name>
    <dbReference type="NCBI Taxonomy" id="642074"/>
    <lineage>
        <taxon>Eukaryota</taxon>
        <taxon>Metazoa</taxon>
        <taxon>Ecdysozoa</taxon>
        <taxon>Arthropoda</taxon>
        <taxon>Hexapoda</taxon>
        <taxon>Insecta</taxon>
        <taxon>Pterygota</taxon>
        <taxon>Neoptera</taxon>
        <taxon>Paraneoptera</taxon>
        <taxon>Hemiptera</taxon>
        <taxon>Heteroptera</taxon>
        <taxon>Panheteroptera</taxon>
        <taxon>Nepomorpha</taxon>
        <taxon>Nepidae</taxon>
        <taxon>Ranatrinae</taxon>
        <taxon>Ranatra</taxon>
    </lineage>
</organism>
<dbReference type="SUPFAM" id="SSF48425">
    <property type="entry name" value="Sec7 domain"/>
    <property type="match status" value="1"/>
</dbReference>
<keyword evidence="3" id="KW-0813">Transport</keyword>
<proteinExistence type="predicted"/>
<protein>
    <recommendedName>
        <fullName evidence="6">SEC7 domain-containing protein</fullName>
    </recommendedName>
</protein>
<dbReference type="CDD" id="cd00171">
    <property type="entry name" value="Sec7"/>
    <property type="match status" value="1"/>
</dbReference>
<evidence type="ECO:0000256" key="4">
    <source>
        <dbReference type="ARBA" id="ARBA00023034"/>
    </source>
</evidence>
<evidence type="ECO:0000259" key="6">
    <source>
        <dbReference type="PROSITE" id="PS50190"/>
    </source>
</evidence>
<reference evidence="7 8" key="1">
    <citation type="submission" date="2024-07" db="EMBL/GenBank/DDBJ databases">
        <title>Chromosome-level genome assembly of the water stick insect Ranatra chinensis (Heteroptera: Nepidae).</title>
        <authorList>
            <person name="Liu X."/>
        </authorList>
    </citation>
    <scope>NUCLEOTIDE SEQUENCE [LARGE SCALE GENOMIC DNA]</scope>
    <source>
        <strain evidence="7">Cailab_2021Rc</strain>
        <tissue evidence="7">Muscle</tissue>
    </source>
</reference>
<dbReference type="GO" id="GO:0016197">
    <property type="term" value="P:endosomal transport"/>
    <property type="evidence" value="ECO:0007669"/>
    <property type="project" value="UniProtKB-ARBA"/>
</dbReference>